<dbReference type="Proteomes" id="UP000580250">
    <property type="component" value="Unassembled WGS sequence"/>
</dbReference>
<comment type="caution">
    <text evidence="2">The sequence shown here is derived from an EMBL/GenBank/DDBJ whole genome shotgun (WGS) entry which is preliminary data.</text>
</comment>
<keyword evidence="1" id="KW-0472">Membrane</keyword>
<keyword evidence="1" id="KW-1133">Transmembrane helix</keyword>
<feature type="transmembrane region" description="Helical" evidence="1">
    <location>
        <begin position="12"/>
        <end position="37"/>
    </location>
</feature>
<evidence type="ECO:0000256" key="1">
    <source>
        <dbReference type="SAM" id="Phobius"/>
    </source>
</evidence>
<dbReference type="EMBL" id="CAJEWN010000429">
    <property type="protein sequence ID" value="CAD2182388.1"/>
    <property type="molecule type" value="Genomic_DNA"/>
</dbReference>
<evidence type="ECO:0000313" key="2">
    <source>
        <dbReference type="EMBL" id="CAD2182388.1"/>
    </source>
</evidence>
<proteinExistence type="predicted"/>
<keyword evidence="1" id="KW-0812">Transmembrane</keyword>
<dbReference type="AlphaFoldDB" id="A0A6V7W6Q5"/>
<protein>
    <submittedName>
        <fullName evidence="2">Uncharacterized protein</fullName>
    </submittedName>
</protein>
<gene>
    <name evidence="2" type="ORF">MENT_LOCUS34598</name>
</gene>
<reference evidence="2 3" key="1">
    <citation type="submission" date="2020-08" db="EMBL/GenBank/DDBJ databases">
        <authorList>
            <person name="Koutsovoulos G."/>
            <person name="Danchin GJ E."/>
        </authorList>
    </citation>
    <scope>NUCLEOTIDE SEQUENCE [LARGE SCALE GENOMIC DNA]</scope>
</reference>
<evidence type="ECO:0000313" key="3">
    <source>
        <dbReference type="Proteomes" id="UP000580250"/>
    </source>
</evidence>
<name>A0A6V7W6Q5_MELEN</name>
<sequence>MINFSDMEAKFYLIFYLFLLYLIFSIIYVLIALYLLYGDVINTPINNVAANNGIEMNEIFVVQNPAFVEPAHFEEIVL</sequence>
<organism evidence="2 3">
    <name type="scientific">Meloidogyne enterolobii</name>
    <name type="common">Root-knot nematode worm</name>
    <name type="synonym">Meloidogyne mayaguensis</name>
    <dbReference type="NCBI Taxonomy" id="390850"/>
    <lineage>
        <taxon>Eukaryota</taxon>
        <taxon>Metazoa</taxon>
        <taxon>Ecdysozoa</taxon>
        <taxon>Nematoda</taxon>
        <taxon>Chromadorea</taxon>
        <taxon>Rhabditida</taxon>
        <taxon>Tylenchina</taxon>
        <taxon>Tylenchomorpha</taxon>
        <taxon>Tylenchoidea</taxon>
        <taxon>Meloidogynidae</taxon>
        <taxon>Meloidogyninae</taxon>
        <taxon>Meloidogyne</taxon>
    </lineage>
</organism>
<accession>A0A6V7W6Q5</accession>